<proteinExistence type="predicted"/>
<gene>
    <name evidence="2" type="ORF">FNL38_1011068</name>
</gene>
<name>A0A652YYB8_NOCGL</name>
<sequence length="162" mass="17402">MAAAHQSRRWYLRIFSRKVSPPLDPSRADLEIVAEGFDDVESCSTALERGASAPPRWRPDSEAVLRHHLDLPEAALGEAESIVAQDGYRRSVTAADSASSDGNGVVRVVFERVQLLDALHCSQERSRMAGLAQRLGGSVAGWDALQPGDAAQSGPGKGRRSV</sequence>
<protein>
    <submittedName>
        <fullName evidence="2">Uncharacterized protein</fullName>
    </submittedName>
</protein>
<organism evidence="2">
    <name type="scientific">Nocardia globerula</name>
    <dbReference type="NCBI Taxonomy" id="1818"/>
    <lineage>
        <taxon>Bacteria</taxon>
        <taxon>Bacillati</taxon>
        <taxon>Actinomycetota</taxon>
        <taxon>Actinomycetes</taxon>
        <taxon>Mycobacteriales</taxon>
        <taxon>Nocardiaceae</taxon>
        <taxon>Nocardia</taxon>
    </lineage>
</organism>
<evidence type="ECO:0000313" key="2">
    <source>
        <dbReference type="EMBL" id="TYQ08693.1"/>
    </source>
</evidence>
<feature type="region of interest" description="Disordered" evidence="1">
    <location>
        <begin position="141"/>
        <end position="162"/>
    </location>
</feature>
<evidence type="ECO:0000256" key="1">
    <source>
        <dbReference type="SAM" id="MobiDB-lite"/>
    </source>
</evidence>
<dbReference type="AlphaFoldDB" id="A0A652YYB8"/>
<accession>A0A652YYB8</accession>
<reference evidence="2" key="1">
    <citation type="submission" date="2019-07" db="EMBL/GenBank/DDBJ databases">
        <title>Genomic Encyclopedia of Type Strains, Phase IV (KMG-IV): sequencing the most valuable type-strain genomes for metagenomic binning, comparative biology and taxonomic classification.</title>
        <authorList>
            <person name="Goeker M."/>
        </authorList>
    </citation>
    <scope>NUCLEOTIDE SEQUENCE</scope>
    <source>
        <strain evidence="2">DSM 44596</strain>
    </source>
</reference>
<dbReference type="EMBL" id="VNIQ01000001">
    <property type="protein sequence ID" value="TYQ08693.1"/>
    <property type="molecule type" value="Genomic_DNA"/>
</dbReference>
<comment type="caution">
    <text evidence="2">The sequence shown here is derived from an EMBL/GenBank/DDBJ whole genome shotgun (WGS) entry which is preliminary data.</text>
</comment>